<evidence type="ECO:0000313" key="3">
    <source>
        <dbReference type="EMBL" id="OAH53060.1"/>
    </source>
</evidence>
<organism evidence="3 4">
    <name type="scientific">Domibacillus aminovorans</name>
    <dbReference type="NCBI Taxonomy" id="29332"/>
    <lineage>
        <taxon>Bacteria</taxon>
        <taxon>Bacillati</taxon>
        <taxon>Bacillota</taxon>
        <taxon>Bacilli</taxon>
        <taxon>Bacillales</taxon>
        <taxon>Bacillaceae</taxon>
        <taxon>Domibacillus</taxon>
    </lineage>
</organism>
<dbReference type="EMBL" id="LQWZ01000036">
    <property type="protein sequence ID" value="OAH53060.1"/>
    <property type="molecule type" value="Genomic_DNA"/>
</dbReference>
<dbReference type="AlphaFoldDB" id="A0A177KI39"/>
<evidence type="ECO:0000259" key="1">
    <source>
        <dbReference type="Pfam" id="PF01471"/>
    </source>
</evidence>
<dbReference type="GO" id="GO:0042834">
    <property type="term" value="F:peptidoglycan binding"/>
    <property type="evidence" value="ECO:0007669"/>
    <property type="project" value="InterPro"/>
</dbReference>
<evidence type="ECO:0000313" key="4">
    <source>
        <dbReference type="Proteomes" id="UP000077271"/>
    </source>
</evidence>
<dbReference type="InterPro" id="IPR036366">
    <property type="entry name" value="PGBDSf"/>
</dbReference>
<dbReference type="Pfam" id="PF01471">
    <property type="entry name" value="PG_binding_1"/>
    <property type="match status" value="1"/>
</dbReference>
<dbReference type="CDD" id="cd14845">
    <property type="entry name" value="L-Ala-D-Glu_peptidase_like"/>
    <property type="match status" value="1"/>
</dbReference>
<comment type="caution">
    <text evidence="3">The sequence shown here is derived from an EMBL/GenBank/DDBJ whole genome shotgun (WGS) entry which is preliminary data.</text>
</comment>
<dbReference type="InterPro" id="IPR039561">
    <property type="entry name" value="Peptidase_M15C"/>
</dbReference>
<gene>
    <name evidence="3" type="ORF">AWH48_11925</name>
</gene>
<feature type="domain" description="Peptidase M15C" evidence="2">
    <location>
        <begin position="61"/>
        <end position="123"/>
    </location>
</feature>
<feature type="domain" description="Peptidoglycan binding-like" evidence="1">
    <location>
        <begin position="150"/>
        <end position="202"/>
    </location>
</feature>
<dbReference type="InterPro" id="IPR036365">
    <property type="entry name" value="PGBD-like_sf"/>
</dbReference>
<protein>
    <recommendedName>
        <fullName evidence="5">Peptidase M15C domain-containing protein</fullName>
    </recommendedName>
</protein>
<dbReference type="Proteomes" id="UP000077271">
    <property type="component" value="Unassembled WGS sequence"/>
</dbReference>
<dbReference type="Gene3D" id="3.30.1380.10">
    <property type="match status" value="1"/>
</dbReference>
<reference evidence="3 4" key="1">
    <citation type="submission" date="2016-01" db="EMBL/GenBank/DDBJ databases">
        <title>Investigation of taxonomic status of Bacillus aminovorans.</title>
        <authorList>
            <person name="Verma A."/>
            <person name="Pal Y."/>
            <person name="Krishnamurthi S."/>
        </authorList>
    </citation>
    <scope>NUCLEOTIDE SEQUENCE [LARGE SCALE GENOMIC DNA]</scope>
    <source>
        <strain evidence="3 4">DSM 4337</strain>
    </source>
</reference>
<dbReference type="InterPro" id="IPR036680">
    <property type="entry name" value="SPOR-like_sf"/>
</dbReference>
<evidence type="ECO:0000259" key="2">
    <source>
        <dbReference type="Pfam" id="PF13539"/>
    </source>
</evidence>
<dbReference type="SUPFAM" id="SSF55166">
    <property type="entry name" value="Hedgehog/DD-peptidase"/>
    <property type="match status" value="1"/>
</dbReference>
<dbReference type="Pfam" id="PF13539">
    <property type="entry name" value="Peptidase_M15_4"/>
    <property type="match status" value="1"/>
</dbReference>
<dbReference type="SUPFAM" id="SSF110997">
    <property type="entry name" value="Sporulation related repeat"/>
    <property type="match status" value="1"/>
</dbReference>
<accession>A0A177KI39</accession>
<dbReference type="InterPro" id="IPR002477">
    <property type="entry name" value="Peptidoglycan-bd-like"/>
</dbReference>
<name>A0A177KI39_9BACI</name>
<dbReference type="OrthoDB" id="9799970at2"/>
<sequence>MNWTPTYHQRNLGNLEDLAPNTEAAAREWYQWCIDNKIDILIYETIRSVAQQKKNVASGASQTMKSYHLVGQALDFVPLADGKAQWAKSEYAKRPILTAIEQAEKLKFESGYRWGWDAPHLQYNYKGYGTDKILTTAASAAPVASMTKVEILDLQEKLTALGLDTNGIDGIYGKGTANAILILQRRKNLVMDGIAGKTTLAMIDKLLAEKELIGTPGIFRVVTGVFGSVESAEAAAKTLGFNARKGANDNRVYTGVFRSLESAQDAWEKLRDQHKLHFFIKKY</sequence>
<dbReference type="Gene3D" id="1.10.101.10">
    <property type="entry name" value="PGBD-like superfamily/PGBD"/>
    <property type="match status" value="1"/>
</dbReference>
<proteinExistence type="predicted"/>
<evidence type="ECO:0008006" key="5">
    <source>
        <dbReference type="Google" id="ProtNLM"/>
    </source>
</evidence>
<dbReference type="SUPFAM" id="SSF47090">
    <property type="entry name" value="PGBD-like"/>
    <property type="match status" value="1"/>
</dbReference>
<dbReference type="InterPro" id="IPR009045">
    <property type="entry name" value="Zn_M74/Hedgehog-like"/>
</dbReference>
<dbReference type="RefSeq" id="WP_063975458.1">
    <property type="nucleotide sequence ID" value="NZ_LQWZ01000036.1"/>
</dbReference>
<dbReference type="GO" id="GO:0008233">
    <property type="term" value="F:peptidase activity"/>
    <property type="evidence" value="ECO:0007669"/>
    <property type="project" value="InterPro"/>
</dbReference>